<feature type="transmembrane region" description="Helical" evidence="2">
    <location>
        <begin position="137"/>
        <end position="158"/>
    </location>
</feature>
<proteinExistence type="predicted"/>
<evidence type="ECO:0000313" key="3">
    <source>
        <dbReference type="EMBL" id="MFD1694118.1"/>
    </source>
</evidence>
<feature type="compositionally biased region" description="Low complexity" evidence="1">
    <location>
        <begin position="108"/>
        <end position="117"/>
    </location>
</feature>
<protein>
    <submittedName>
        <fullName evidence="3">AsmA-like C-terminal domain-containing protein</fullName>
    </submittedName>
</protein>
<name>A0ABW4JTW9_9HYPH</name>
<keyword evidence="2" id="KW-0812">Transmembrane</keyword>
<keyword evidence="2" id="KW-1133">Transmembrane helix</keyword>
<keyword evidence="4" id="KW-1185">Reference proteome</keyword>
<dbReference type="EMBL" id="JBHUFA010000001">
    <property type="protein sequence ID" value="MFD1694118.1"/>
    <property type="molecule type" value="Genomic_DNA"/>
</dbReference>
<feature type="region of interest" description="Disordered" evidence="1">
    <location>
        <begin position="106"/>
        <end position="125"/>
    </location>
</feature>
<feature type="region of interest" description="Disordered" evidence="1">
    <location>
        <begin position="1"/>
        <end position="98"/>
    </location>
</feature>
<sequence>MDQLPQDDSGNGRALQEGEGPDRREARAPDVGATDPLRADEPTQPSAAEPASSGDPVSAEAAELSPEPQSTVAEEPKPDALSEGTGGAGVGETGEALASETALPKVSADTAEPGDAAAHAEEPEPARPSLLGRLVRIVLFLVLFVLCLVAGAIGWLYLSGPVHVPFVAQWLAGQASVGPARLTIGDASFDISSSSGIQVVLHEAHLRVEGEVPVEVTLPRLEAPIEPRALLSGKLHFASLDLVRPRVVLGVPQAQNKDLPPMAGLMEAINRVADVIDLQFSRRNLALVRISDGSLRMTGALARRFQGINATLTRDISGRLTGQARIAGRFGPWEMRFDRLPGLEAGPDTPAIGSQFGVKFRDITIGDLLDSRKTLQQGKGLGLPMSAEFLAQFDGQGAFDKAGAVGRVTKGWFRLGRTSVRFDDAAVELAWRRDAPVVEIRRSHVIQGNSRIFWNGEIRPPEDGASEWVLRIVSDYPQFGSSDIPDEPVMLDQVLIDGRVDTDSRTVFIDNARITAGPAQLQGSASLDLLEDGPYLVVVMEGEKLPVGLVKQVWPITLVPPARQWMIERLTGGLVDHVAYSAAVRPPAFNAADPDPGWSGNDLRVDMAFSGASLLPVGEVGEIRDLTGTLTVADETLTVDARGGTMADPSGGTGVVQVPEGMFRILNLPLRSGKIAELDVKLAGDAGPVSEVFNAKPFEILKKAKLSSQGVTGTGTVSLSARFPLEGKVELQDVEWRATAEAKGFTSPNEIQGHTIAKGDIRLDADPSRVAITGQGLLDGLPADIDLVMPLDGSDVEARQGVAVTANAKQLKERGIDLTQFVEGPMELNLQDLGEGGKRFDVDLTPARVKLTPLGWSKGKGIQASASFLLKEAGDEIRIGDFRLKSEGVDVTGDIRLSSKGELLEANFSRFHLRSGDAVALQIRADGSKRYAVTLNGKTFDARGVLTQILRGGEGGEPKSKQPFDVLTLDVSLDQVIGFDGKLSAFSAEVEMRDEKVRYADLAGQVNGSSPFRLVINASESGGGRQATGEFSDVGGLLRFLDLYERMRGGQGRLAVKMPDDQDWKGTFRVRNLSITDDPALKTLGARGSVPGQPARSGELVPPETATTGAAAFDQLELVFVRSGNLLSVTRGALQGAVFGGTVSGDVDLDAKTLNLTGTFVPIYALNNIFSKIPILGFALGGSSKEGLIGVTYRVTGALAEPVLTVNPMSAIAPGIFRKMFEFQQ</sequence>
<reference evidence="4" key="1">
    <citation type="journal article" date="2019" name="Int. J. Syst. Evol. Microbiol.">
        <title>The Global Catalogue of Microorganisms (GCM) 10K type strain sequencing project: providing services to taxonomists for standard genome sequencing and annotation.</title>
        <authorList>
            <consortium name="The Broad Institute Genomics Platform"/>
            <consortium name="The Broad Institute Genome Sequencing Center for Infectious Disease"/>
            <person name="Wu L."/>
            <person name="Ma J."/>
        </authorList>
    </citation>
    <scope>NUCLEOTIDE SEQUENCE [LARGE SCALE GENOMIC DNA]</scope>
    <source>
        <strain evidence="4">JCM 3369</strain>
    </source>
</reference>
<evidence type="ECO:0000256" key="1">
    <source>
        <dbReference type="SAM" id="MobiDB-lite"/>
    </source>
</evidence>
<dbReference type="RefSeq" id="WP_149891994.1">
    <property type="nucleotide sequence ID" value="NZ_JBHUFA010000001.1"/>
</dbReference>
<comment type="caution">
    <text evidence="3">The sequence shown here is derived from an EMBL/GenBank/DDBJ whole genome shotgun (WGS) entry which is preliminary data.</text>
</comment>
<evidence type="ECO:0000313" key="4">
    <source>
        <dbReference type="Proteomes" id="UP001597327"/>
    </source>
</evidence>
<dbReference type="Proteomes" id="UP001597327">
    <property type="component" value="Unassembled WGS sequence"/>
</dbReference>
<keyword evidence="2" id="KW-0472">Membrane</keyword>
<evidence type="ECO:0000256" key="2">
    <source>
        <dbReference type="SAM" id="Phobius"/>
    </source>
</evidence>
<gene>
    <name evidence="3" type="ORF">ACFSC7_01205</name>
</gene>
<organism evidence="3 4">
    <name type="scientific">Roseibium aestuarii</name>
    <dbReference type="NCBI Taxonomy" id="2600299"/>
    <lineage>
        <taxon>Bacteria</taxon>
        <taxon>Pseudomonadati</taxon>
        <taxon>Pseudomonadota</taxon>
        <taxon>Alphaproteobacteria</taxon>
        <taxon>Hyphomicrobiales</taxon>
        <taxon>Stappiaceae</taxon>
        <taxon>Roseibium</taxon>
    </lineage>
</organism>
<accession>A0ABW4JTW9</accession>